<name>A0ABR2EV29_9ROSI</name>
<dbReference type="Proteomes" id="UP001472677">
    <property type="component" value="Unassembled WGS sequence"/>
</dbReference>
<comment type="caution">
    <text evidence="1">The sequence shown here is derived from an EMBL/GenBank/DDBJ whole genome shotgun (WGS) entry which is preliminary data.</text>
</comment>
<sequence>MWVHSSGRVSKRRHDVGVRRLDKLRRLREGAGTEKNKMAVGVKTCMQMKNLKLYIVEENERLRKKALFLHQENQTLLALLQKKVSNSQNQF</sequence>
<proteinExistence type="predicted"/>
<reference evidence="1 2" key="1">
    <citation type="journal article" date="2024" name="G3 (Bethesda)">
        <title>Genome assembly of Hibiscus sabdariffa L. provides insights into metabolisms of medicinal natural products.</title>
        <authorList>
            <person name="Kim T."/>
        </authorList>
    </citation>
    <scope>NUCLEOTIDE SEQUENCE [LARGE SCALE GENOMIC DNA]</scope>
    <source>
        <strain evidence="1">TK-2024</strain>
        <tissue evidence="1">Old leaves</tissue>
    </source>
</reference>
<protein>
    <submittedName>
        <fullName evidence="1">Uncharacterized protein</fullName>
    </submittedName>
</protein>
<gene>
    <name evidence="1" type="ORF">V6N12_059434</name>
</gene>
<dbReference type="InterPro" id="IPR039312">
    <property type="entry name" value="ZPR"/>
</dbReference>
<accession>A0ABR2EV29</accession>
<evidence type="ECO:0000313" key="2">
    <source>
        <dbReference type="Proteomes" id="UP001472677"/>
    </source>
</evidence>
<dbReference type="EMBL" id="JBBPBM010000010">
    <property type="protein sequence ID" value="KAK8565888.1"/>
    <property type="molecule type" value="Genomic_DNA"/>
</dbReference>
<evidence type="ECO:0000313" key="1">
    <source>
        <dbReference type="EMBL" id="KAK8565888.1"/>
    </source>
</evidence>
<dbReference type="PANTHER" id="PTHR33601:SF22">
    <property type="entry name" value="PROTEIN LITTLE ZIPPER 1"/>
    <property type="match status" value="1"/>
</dbReference>
<keyword evidence="2" id="KW-1185">Reference proteome</keyword>
<organism evidence="1 2">
    <name type="scientific">Hibiscus sabdariffa</name>
    <name type="common">roselle</name>
    <dbReference type="NCBI Taxonomy" id="183260"/>
    <lineage>
        <taxon>Eukaryota</taxon>
        <taxon>Viridiplantae</taxon>
        <taxon>Streptophyta</taxon>
        <taxon>Embryophyta</taxon>
        <taxon>Tracheophyta</taxon>
        <taxon>Spermatophyta</taxon>
        <taxon>Magnoliopsida</taxon>
        <taxon>eudicotyledons</taxon>
        <taxon>Gunneridae</taxon>
        <taxon>Pentapetalae</taxon>
        <taxon>rosids</taxon>
        <taxon>malvids</taxon>
        <taxon>Malvales</taxon>
        <taxon>Malvaceae</taxon>
        <taxon>Malvoideae</taxon>
        <taxon>Hibiscus</taxon>
    </lineage>
</organism>
<dbReference type="PANTHER" id="PTHR33601">
    <property type="entry name" value="PROTEIN LITTLE ZIPPER 4"/>
    <property type="match status" value="1"/>
</dbReference>